<dbReference type="PANTHER" id="PTHR33443">
    <property type="entry name" value="ZGC:112980"/>
    <property type="match status" value="1"/>
</dbReference>
<sequence>MPKPKPKGRRSAPPPPPPPPPPPATILIDVTSSPEPYCKGSGGNKTKRPPPSLLDLDLDGIEMFTPRQKSRLDDDCCILAADPLAADQVPTAAGNGDDDIAVVAERGKVACRDYPHPRSACAKYPFRTTPHEKYCEQCFCYVCDVPAPCSSWKGQGGHCHASDKDKSWKTKWKRNLHKGEMEKIEEGIDADSDDDCCEIDPCRVRQEGQLKVSDDVILVAAKGQGFSNALDIPDSDNNLHLLHEYAAGDRMDYPYEVDEDDKLDNGEDKYGADVLQVDEDGRCTEKVIPYRIPVKCETEDSDAIGEEDAYDLLPDINGFSHQLFPDERGVFDEEDDDDVVVDGRDDVLQTGFISSWFLRNHSCAFSMFFFIKCLLRGKRRM</sequence>
<dbReference type="Proteomes" id="UP000479710">
    <property type="component" value="Unassembled WGS sequence"/>
</dbReference>
<feature type="compositionally biased region" description="Basic residues" evidence="1">
    <location>
        <begin position="1"/>
        <end position="10"/>
    </location>
</feature>
<reference evidence="2 3" key="1">
    <citation type="submission" date="2019-11" db="EMBL/GenBank/DDBJ databases">
        <title>Whole genome sequence of Oryza granulata.</title>
        <authorList>
            <person name="Li W."/>
        </authorList>
    </citation>
    <scope>NUCLEOTIDE SEQUENCE [LARGE SCALE GENOMIC DNA]</scope>
    <source>
        <strain evidence="3">cv. Menghai</strain>
        <tissue evidence="2">Leaf</tissue>
    </source>
</reference>
<organism evidence="2 3">
    <name type="scientific">Oryza meyeriana var. granulata</name>
    <dbReference type="NCBI Taxonomy" id="110450"/>
    <lineage>
        <taxon>Eukaryota</taxon>
        <taxon>Viridiplantae</taxon>
        <taxon>Streptophyta</taxon>
        <taxon>Embryophyta</taxon>
        <taxon>Tracheophyta</taxon>
        <taxon>Spermatophyta</taxon>
        <taxon>Magnoliopsida</taxon>
        <taxon>Liliopsida</taxon>
        <taxon>Poales</taxon>
        <taxon>Poaceae</taxon>
        <taxon>BOP clade</taxon>
        <taxon>Oryzoideae</taxon>
        <taxon>Oryzeae</taxon>
        <taxon>Oryzinae</taxon>
        <taxon>Oryza</taxon>
        <taxon>Oryza meyeriana</taxon>
    </lineage>
</organism>
<evidence type="ECO:0000256" key="1">
    <source>
        <dbReference type="SAM" id="MobiDB-lite"/>
    </source>
</evidence>
<dbReference type="EMBL" id="SPHZ02000002">
    <property type="protein sequence ID" value="KAF0930669.1"/>
    <property type="molecule type" value="Genomic_DNA"/>
</dbReference>
<proteinExistence type="predicted"/>
<dbReference type="PANTHER" id="PTHR33443:SF30">
    <property type="entry name" value="SARCOSINE DEHYDROGENASE-2C PROTEIN"/>
    <property type="match status" value="1"/>
</dbReference>
<evidence type="ECO:0000313" key="3">
    <source>
        <dbReference type="Proteomes" id="UP000479710"/>
    </source>
</evidence>
<evidence type="ECO:0000313" key="2">
    <source>
        <dbReference type="EMBL" id="KAF0930669.1"/>
    </source>
</evidence>
<protein>
    <submittedName>
        <fullName evidence="2">Uncharacterized protein</fullName>
    </submittedName>
</protein>
<gene>
    <name evidence="2" type="ORF">E2562_034198</name>
</gene>
<keyword evidence="3" id="KW-1185">Reference proteome</keyword>
<name>A0A6G1F1F1_9ORYZ</name>
<dbReference type="OrthoDB" id="266020at2759"/>
<comment type="caution">
    <text evidence="2">The sequence shown here is derived from an EMBL/GenBank/DDBJ whole genome shotgun (WGS) entry which is preliminary data.</text>
</comment>
<feature type="region of interest" description="Disordered" evidence="1">
    <location>
        <begin position="1"/>
        <end position="52"/>
    </location>
</feature>
<dbReference type="SUPFAM" id="SSF101447">
    <property type="entry name" value="Formin homology 2 domain (FH2 domain)"/>
    <property type="match status" value="1"/>
</dbReference>
<dbReference type="InterPro" id="IPR053234">
    <property type="entry name" value="RPM1_Interactor"/>
</dbReference>
<accession>A0A6G1F1F1</accession>
<feature type="compositionally biased region" description="Pro residues" evidence="1">
    <location>
        <begin position="12"/>
        <end position="24"/>
    </location>
</feature>
<dbReference type="AlphaFoldDB" id="A0A6G1F1F1"/>